<dbReference type="SUPFAM" id="SSF53474">
    <property type="entry name" value="alpha/beta-Hydrolases"/>
    <property type="match status" value="1"/>
</dbReference>
<dbReference type="RefSeq" id="WP_379786534.1">
    <property type="nucleotide sequence ID" value="NZ_JBHSMU010000019.1"/>
</dbReference>
<feature type="domain" description="BD-FAE-like" evidence="3">
    <location>
        <begin position="84"/>
        <end position="274"/>
    </location>
</feature>
<reference evidence="5" key="1">
    <citation type="journal article" date="2019" name="Int. J. Syst. Evol. Microbiol.">
        <title>The Global Catalogue of Microorganisms (GCM) 10K type strain sequencing project: providing services to taxonomists for standard genome sequencing and annotation.</title>
        <authorList>
            <consortium name="The Broad Institute Genomics Platform"/>
            <consortium name="The Broad Institute Genome Sequencing Center for Infectious Disease"/>
            <person name="Wu L."/>
            <person name="Ma J."/>
        </authorList>
    </citation>
    <scope>NUCLEOTIDE SEQUENCE [LARGE SCALE GENOMIC DNA]</scope>
    <source>
        <strain evidence="5">KACC 12649</strain>
    </source>
</reference>
<accession>A0ABW0LDK0</accession>
<keyword evidence="5" id="KW-1185">Reference proteome</keyword>
<dbReference type="EMBL" id="JBHSMU010000019">
    <property type="protein sequence ID" value="MFC5463052.1"/>
    <property type="molecule type" value="Genomic_DNA"/>
</dbReference>
<dbReference type="InterPro" id="IPR050300">
    <property type="entry name" value="GDXG_lipolytic_enzyme"/>
</dbReference>
<dbReference type="Proteomes" id="UP001596050">
    <property type="component" value="Unassembled WGS sequence"/>
</dbReference>
<name>A0ABW0LDK0_9BURK</name>
<evidence type="ECO:0000313" key="4">
    <source>
        <dbReference type="EMBL" id="MFC5463052.1"/>
    </source>
</evidence>
<proteinExistence type="predicted"/>
<dbReference type="InterPro" id="IPR049492">
    <property type="entry name" value="BD-FAE-like_dom"/>
</dbReference>
<evidence type="ECO:0000259" key="3">
    <source>
        <dbReference type="Pfam" id="PF20434"/>
    </source>
</evidence>
<dbReference type="GO" id="GO:0016787">
    <property type="term" value="F:hydrolase activity"/>
    <property type="evidence" value="ECO:0007669"/>
    <property type="project" value="UniProtKB-KW"/>
</dbReference>
<gene>
    <name evidence="4" type="ORF">ACFPN5_24870</name>
</gene>
<dbReference type="Pfam" id="PF20434">
    <property type="entry name" value="BD-FAE"/>
    <property type="match status" value="1"/>
</dbReference>
<evidence type="ECO:0000256" key="2">
    <source>
        <dbReference type="SAM" id="SignalP"/>
    </source>
</evidence>
<organism evidence="4 5">
    <name type="scientific">Massilia niabensis</name>
    <dbReference type="NCBI Taxonomy" id="544910"/>
    <lineage>
        <taxon>Bacteria</taxon>
        <taxon>Pseudomonadati</taxon>
        <taxon>Pseudomonadota</taxon>
        <taxon>Betaproteobacteria</taxon>
        <taxon>Burkholderiales</taxon>
        <taxon>Oxalobacteraceae</taxon>
        <taxon>Telluria group</taxon>
        <taxon>Massilia</taxon>
    </lineage>
</organism>
<feature type="signal peptide" evidence="2">
    <location>
        <begin position="1"/>
        <end position="25"/>
    </location>
</feature>
<evidence type="ECO:0000256" key="1">
    <source>
        <dbReference type="ARBA" id="ARBA00022801"/>
    </source>
</evidence>
<evidence type="ECO:0000313" key="5">
    <source>
        <dbReference type="Proteomes" id="UP001596050"/>
    </source>
</evidence>
<feature type="chain" id="PRO_5046832042" evidence="2">
    <location>
        <begin position="26"/>
        <end position="334"/>
    </location>
</feature>
<dbReference type="InterPro" id="IPR029058">
    <property type="entry name" value="AB_hydrolase_fold"/>
</dbReference>
<dbReference type="Gene3D" id="3.40.50.1820">
    <property type="entry name" value="alpha/beta hydrolase"/>
    <property type="match status" value="1"/>
</dbReference>
<dbReference type="PANTHER" id="PTHR48081">
    <property type="entry name" value="AB HYDROLASE SUPERFAMILY PROTEIN C4A8.06C"/>
    <property type="match status" value="1"/>
</dbReference>
<keyword evidence="1 4" id="KW-0378">Hydrolase</keyword>
<keyword evidence="2" id="KW-0732">Signal</keyword>
<sequence>MRAQLPSLTGVLLALGLAAPLAVQAAGCVEPAPDPNNTYDAERTYSKQVRRYPFIHIASAAVPSNVRVVRDQTYVRYGSRCLKLDLYLPAQAPRGGTPVVVLVHGGGWNAGYRSEFVPMALRLAQRGYAAATISYRLAGEAGYPAAVDDTRAAVRWVRRHAERHGIDPQRIALAGGSAGAQVAGLAALTADLHGFDPHARDGTVSSAVQAIVNVDGTVDFTTEESRRHDNEPGKPPSPAAVWLGGRYAEKRAVWHAASPINYVRRGMPPILFIGSSQARFQSGRDEMVTRMAARGAVARVVLLPDTPHSFWLFDPWLQPTVDATVGFLDENLGR</sequence>
<protein>
    <submittedName>
        <fullName evidence="4">Alpha/beta hydrolase fold domain-containing protein</fullName>
    </submittedName>
</protein>
<comment type="caution">
    <text evidence="4">The sequence shown here is derived from an EMBL/GenBank/DDBJ whole genome shotgun (WGS) entry which is preliminary data.</text>
</comment>